<dbReference type="GO" id="GO:0102096">
    <property type="term" value="F:decaprenyl-N-acetyl-alpha-D-glucosaminyl-pyrophosphate:dTDP-alpha-L-rhamnose rhamnosyltransferase activity"/>
    <property type="evidence" value="ECO:0007669"/>
    <property type="project" value="UniProtKB-EC"/>
</dbReference>
<evidence type="ECO:0000313" key="3">
    <source>
        <dbReference type="EMBL" id="MDK8602507.1"/>
    </source>
</evidence>
<dbReference type="STRING" id="59561.AQZ59_01094"/>
<dbReference type="InterPro" id="IPR029044">
    <property type="entry name" value="Nucleotide-diphossugar_trans"/>
</dbReference>
<evidence type="ECO:0000259" key="1">
    <source>
        <dbReference type="Pfam" id="PF00535"/>
    </source>
</evidence>
<protein>
    <submittedName>
        <fullName evidence="3">Glycosyltransferase family 2 protein</fullName>
        <ecNumber evidence="3">2.4.-.-</ecNumber>
    </submittedName>
    <submittedName>
        <fullName evidence="2">N-acetylglucosaminyl-diphospho-decaprenol L-rhamnosyltransferase</fullName>
        <ecNumber evidence="2">2.4.1.289</ecNumber>
    </submittedName>
</protein>
<accession>A0A0W1KJT5</accession>
<keyword evidence="4" id="KW-1185">Reference proteome</keyword>
<comment type="caution">
    <text evidence="2">The sequence shown here is derived from an EMBL/GenBank/DDBJ whole genome shotgun (WGS) entry which is preliminary data.</text>
</comment>
<dbReference type="Pfam" id="PF00535">
    <property type="entry name" value="Glycos_transf_2"/>
    <property type="match status" value="1"/>
</dbReference>
<gene>
    <name evidence="2" type="primary">wbbL</name>
    <name evidence="2" type="ORF">AQZ59_01094</name>
    <name evidence="3" type="ORF">QP858_08560</name>
</gene>
<dbReference type="EMBL" id="LNIZ01000004">
    <property type="protein sequence ID" value="KTF04118.1"/>
    <property type="molecule type" value="Genomic_DNA"/>
</dbReference>
<dbReference type="EC" id="2.4.-.-" evidence="3"/>
<dbReference type="PANTHER" id="PTHR43179:SF7">
    <property type="entry name" value="RHAMNOSYLTRANSFERASE WBBL"/>
    <property type="match status" value="1"/>
</dbReference>
<name>A0A0W1KJT5_9ACTO</name>
<dbReference type="EMBL" id="JASPDQ010000023">
    <property type="protein sequence ID" value="MDK8602507.1"/>
    <property type="molecule type" value="Genomic_DNA"/>
</dbReference>
<dbReference type="AlphaFoldDB" id="A0A0W1KJT5"/>
<dbReference type="InterPro" id="IPR001173">
    <property type="entry name" value="Glyco_trans_2-like"/>
</dbReference>
<feature type="domain" description="Glycosyltransferase 2-like" evidence="1">
    <location>
        <begin position="13"/>
        <end position="191"/>
    </location>
</feature>
<keyword evidence="2" id="KW-0328">Glycosyltransferase</keyword>
<proteinExistence type="predicted"/>
<dbReference type="Proteomes" id="UP000054404">
    <property type="component" value="Unassembled WGS sequence"/>
</dbReference>
<dbReference type="Gene3D" id="3.90.550.10">
    <property type="entry name" value="Spore Coat Polysaccharide Biosynthesis Protein SpsA, Chain A"/>
    <property type="match status" value="1"/>
</dbReference>
<dbReference type="PATRIC" id="fig|59561.3.peg.1084"/>
<dbReference type="Proteomes" id="UP001225576">
    <property type="component" value="Unassembled WGS sequence"/>
</dbReference>
<dbReference type="RefSeq" id="WP_062613650.1">
    <property type="nucleotide sequence ID" value="NZ_JAMQRX010000004.1"/>
</dbReference>
<organism evidence="2 4">
    <name type="scientific">Trueperella bernardiae</name>
    <dbReference type="NCBI Taxonomy" id="59561"/>
    <lineage>
        <taxon>Bacteria</taxon>
        <taxon>Bacillati</taxon>
        <taxon>Actinomycetota</taxon>
        <taxon>Actinomycetes</taxon>
        <taxon>Actinomycetales</taxon>
        <taxon>Actinomycetaceae</taxon>
        <taxon>Trueperella</taxon>
    </lineage>
</organism>
<reference evidence="3" key="2">
    <citation type="submission" date="2023-05" db="EMBL/GenBank/DDBJ databases">
        <title>Genomic Catalog of Human Bladder Bacteria.</title>
        <authorList>
            <person name="Du J."/>
        </authorList>
    </citation>
    <scope>NUCLEOTIDE SEQUENCE</scope>
    <source>
        <strain evidence="3">UMB1304A</strain>
    </source>
</reference>
<keyword evidence="2" id="KW-0808">Transferase</keyword>
<dbReference type="OrthoDB" id="9771846at2"/>
<sequence>MAGNEHDSVLIRVVSVAFNPGDELTQLLDSLPAAVGDTAFEAVVVNNGSATPALDAARSRATVIDAPANLGYGKANNLGARGFTGPWLLIVNPDVRLEPGSVARMIGAAANYPRGGAFAPKIMTPEGEVYPSVRQFPRLVAGTGHALFGRVWPGNPWTARYHANGATGSTHPVDWLSGACLLIRREAFEDVGGFDADFFMFFEDTMLGEDLARAGWQRVFVHDAVAVHDQGKSWRERPEPMMREHHRSAYRYLAKVYDRPWQAPLRAAIKAGLKVRLARELRAQRQTSAHVSH</sequence>
<reference evidence="2 4" key="1">
    <citation type="submission" date="2015-11" db="EMBL/GenBank/DDBJ databases">
        <title>Draft Genome Sequence of the Type Strain Trueperella bernardiae LCDC 89-0504T, Isolated from Blood Culture.</title>
        <authorList>
            <person name="Bernier A.-M."/>
            <person name="Bernard K."/>
        </authorList>
    </citation>
    <scope>NUCLEOTIDE SEQUENCE [LARGE SCALE GENOMIC DNA]</scope>
    <source>
        <strain evidence="2 4">LCDC 89-0504</strain>
    </source>
</reference>
<evidence type="ECO:0000313" key="2">
    <source>
        <dbReference type="EMBL" id="KTF04118.1"/>
    </source>
</evidence>
<dbReference type="CDD" id="cd04186">
    <property type="entry name" value="GT_2_like_c"/>
    <property type="match status" value="1"/>
</dbReference>
<evidence type="ECO:0000313" key="4">
    <source>
        <dbReference type="Proteomes" id="UP000054404"/>
    </source>
</evidence>
<dbReference type="SUPFAM" id="SSF53448">
    <property type="entry name" value="Nucleotide-diphospho-sugar transferases"/>
    <property type="match status" value="1"/>
</dbReference>
<dbReference type="EC" id="2.4.1.289" evidence="2"/>
<dbReference type="PANTHER" id="PTHR43179">
    <property type="entry name" value="RHAMNOSYLTRANSFERASE WBBL"/>
    <property type="match status" value="1"/>
</dbReference>